<organism evidence="3 4">
    <name type="scientific">Ficus carica</name>
    <name type="common">Common fig</name>
    <dbReference type="NCBI Taxonomy" id="3494"/>
    <lineage>
        <taxon>Eukaryota</taxon>
        <taxon>Viridiplantae</taxon>
        <taxon>Streptophyta</taxon>
        <taxon>Embryophyta</taxon>
        <taxon>Tracheophyta</taxon>
        <taxon>Spermatophyta</taxon>
        <taxon>Magnoliopsida</taxon>
        <taxon>eudicotyledons</taxon>
        <taxon>Gunneridae</taxon>
        <taxon>Pentapetalae</taxon>
        <taxon>rosids</taxon>
        <taxon>fabids</taxon>
        <taxon>Rosales</taxon>
        <taxon>Moraceae</taxon>
        <taxon>Ficeae</taxon>
        <taxon>Ficus</taxon>
    </lineage>
</organism>
<name>A0AA88CT39_FICCA</name>
<keyword evidence="4" id="KW-1185">Reference proteome</keyword>
<dbReference type="AlphaFoldDB" id="A0AA88CT39"/>
<dbReference type="Gramene" id="FCD_00008595-RA">
    <property type="protein sequence ID" value="FCD_00008595-RA:cds"/>
    <property type="gene ID" value="FCD_00008595"/>
</dbReference>
<accession>A0AA88CT39</accession>
<feature type="compositionally biased region" description="Low complexity" evidence="1">
    <location>
        <begin position="47"/>
        <end position="63"/>
    </location>
</feature>
<protein>
    <recommendedName>
        <fullName evidence="5">Transmembrane protein</fullName>
    </recommendedName>
</protein>
<keyword evidence="2" id="KW-0472">Membrane</keyword>
<evidence type="ECO:0000313" key="4">
    <source>
        <dbReference type="Proteomes" id="UP001187192"/>
    </source>
</evidence>
<evidence type="ECO:0000256" key="1">
    <source>
        <dbReference type="SAM" id="MobiDB-lite"/>
    </source>
</evidence>
<gene>
    <name evidence="3" type="ORF">TIFTF001_002309</name>
</gene>
<feature type="compositionally biased region" description="Basic residues" evidence="1">
    <location>
        <begin position="82"/>
        <end position="91"/>
    </location>
</feature>
<dbReference type="PANTHER" id="PTHR36347">
    <property type="entry name" value="EXPRESSED PROTEIN"/>
    <property type="match status" value="1"/>
</dbReference>
<feature type="region of interest" description="Disordered" evidence="1">
    <location>
        <begin position="43"/>
        <end position="109"/>
    </location>
</feature>
<sequence>MEAKLLRSLVTKPPLPTTLSLTKHSTTVNYPIFSPCRRKQLKFGPISSSSSSSNTDESSVPDSNSLPRPQITPPPETVEVRFRRRSKRRSRQQRDDDDNGDRRVAKAAEKAPVKKWEDMSAAEKVMELYMGEKGLLFWLNKFAYASIFIVIGGWIFFRFVGPSLNLYQLDSPPLSPDSLFKGSS</sequence>
<keyword evidence="2" id="KW-0812">Transmembrane</keyword>
<keyword evidence="2" id="KW-1133">Transmembrane helix</keyword>
<dbReference type="PANTHER" id="PTHR36347:SF1">
    <property type="entry name" value="EXPRESSED PROTEIN"/>
    <property type="match status" value="1"/>
</dbReference>
<dbReference type="EMBL" id="BTGU01000002">
    <property type="protein sequence ID" value="GMN29126.1"/>
    <property type="molecule type" value="Genomic_DNA"/>
</dbReference>
<evidence type="ECO:0008006" key="5">
    <source>
        <dbReference type="Google" id="ProtNLM"/>
    </source>
</evidence>
<comment type="caution">
    <text evidence="3">The sequence shown here is derived from an EMBL/GenBank/DDBJ whole genome shotgun (WGS) entry which is preliminary data.</text>
</comment>
<dbReference type="GO" id="GO:0009507">
    <property type="term" value="C:chloroplast"/>
    <property type="evidence" value="ECO:0007669"/>
    <property type="project" value="TreeGrafter"/>
</dbReference>
<reference evidence="3" key="1">
    <citation type="submission" date="2023-07" db="EMBL/GenBank/DDBJ databases">
        <title>draft genome sequence of fig (Ficus carica).</title>
        <authorList>
            <person name="Takahashi T."/>
            <person name="Nishimura K."/>
        </authorList>
    </citation>
    <scope>NUCLEOTIDE SEQUENCE</scope>
</reference>
<feature type="transmembrane region" description="Helical" evidence="2">
    <location>
        <begin position="135"/>
        <end position="157"/>
    </location>
</feature>
<dbReference type="Proteomes" id="UP001187192">
    <property type="component" value="Unassembled WGS sequence"/>
</dbReference>
<proteinExistence type="predicted"/>
<feature type="compositionally biased region" description="Basic and acidic residues" evidence="1">
    <location>
        <begin position="100"/>
        <end position="109"/>
    </location>
</feature>
<evidence type="ECO:0000313" key="3">
    <source>
        <dbReference type="EMBL" id="GMN29126.1"/>
    </source>
</evidence>
<evidence type="ECO:0000256" key="2">
    <source>
        <dbReference type="SAM" id="Phobius"/>
    </source>
</evidence>